<dbReference type="EMBL" id="CAKMRJ010005412">
    <property type="protein sequence ID" value="CAH1441953.1"/>
    <property type="molecule type" value="Genomic_DNA"/>
</dbReference>
<proteinExistence type="predicted"/>
<sequence length="108" mass="12819">MRKGLKELDELYSQLDELDEGFQLSGFCMNSANVYSWETFCFVLKPNFSLLNICSKVVMDGSNYNDWMRNSKMALRFENKEYVLEKELKSLMRMKLLLKILLLQETLR</sequence>
<keyword evidence="2" id="KW-1185">Reference proteome</keyword>
<evidence type="ECO:0000313" key="1">
    <source>
        <dbReference type="EMBL" id="CAH1441953.1"/>
    </source>
</evidence>
<dbReference type="AlphaFoldDB" id="A0AAU9NVB9"/>
<gene>
    <name evidence="1" type="ORF">LVIROSA_LOCUS27979</name>
</gene>
<evidence type="ECO:0000313" key="2">
    <source>
        <dbReference type="Proteomes" id="UP001157418"/>
    </source>
</evidence>
<dbReference type="Proteomes" id="UP001157418">
    <property type="component" value="Unassembled WGS sequence"/>
</dbReference>
<evidence type="ECO:0008006" key="3">
    <source>
        <dbReference type="Google" id="ProtNLM"/>
    </source>
</evidence>
<accession>A0AAU9NVB9</accession>
<organism evidence="1 2">
    <name type="scientific">Lactuca virosa</name>
    <dbReference type="NCBI Taxonomy" id="75947"/>
    <lineage>
        <taxon>Eukaryota</taxon>
        <taxon>Viridiplantae</taxon>
        <taxon>Streptophyta</taxon>
        <taxon>Embryophyta</taxon>
        <taxon>Tracheophyta</taxon>
        <taxon>Spermatophyta</taxon>
        <taxon>Magnoliopsida</taxon>
        <taxon>eudicotyledons</taxon>
        <taxon>Gunneridae</taxon>
        <taxon>Pentapetalae</taxon>
        <taxon>asterids</taxon>
        <taxon>campanulids</taxon>
        <taxon>Asterales</taxon>
        <taxon>Asteraceae</taxon>
        <taxon>Cichorioideae</taxon>
        <taxon>Cichorieae</taxon>
        <taxon>Lactucinae</taxon>
        <taxon>Lactuca</taxon>
    </lineage>
</organism>
<protein>
    <recommendedName>
        <fullName evidence="3">Retrotransposon Copia-like N-terminal domain-containing protein</fullName>
    </recommendedName>
</protein>
<name>A0AAU9NVB9_9ASTR</name>
<comment type="caution">
    <text evidence="1">The sequence shown here is derived from an EMBL/GenBank/DDBJ whole genome shotgun (WGS) entry which is preliminary data.</text>
</comment>
<reference evidence="1 2" key="1">
    <citation type="submission" date="2022-01" db="EMBL/GenBank/DDBJ databases">
        <authorList>
            <person name="Xiong W."/>
            <person name="Schranz E."/>
        </authorList>
    </citation>
    <scope>NUCLEOTIDE SEQUENCE [LARGE SCALE GENOMIC DNA]</scope>
</reference>